<dbReference type="InterPro" id="IPR003018">
    <property type="entry name" value="GAF"/>
</dbReference>
<gene>
    <name evidence="4" type="ORF">C7383_101764</name>
</gene>
<dbReference type="EMBL" id="QGGY01000001">
    <property type="protein sequence ID" value="PWJ79383.1"/>
    <property type="molecule type" value="Genomic_DNA"/>
</dbReference>
<keyword evidence="5" id="KW-1185">Reference proteome</keyword>
<dbReference type="SMART" id="SM00267">
    <property type="entry name" value="GGDEF"/>
    <property type="match status" value="2"/>
</dbReference>
<dbReference type="Pfam" id="PF08447">
    <property type="entry name" value="PAS_3"/>
    <property type="match status" value="1"/>
</dbReference>
<dbReference type="Gene3D" id="3.30.70.270">
    <property type="match status" value="2"/>
</dbReference>
<accession>A0AB73TBQ6</accession>
<dbReference type="CDD" id="cd01949">
    <property type="entry name" value="GGDEF"/>
    <property type="match status" value="2"/>
</dbReference>
<comment type="caution">
    <text evidence="4">The sequence shown here is derived from an EMBL/GenBank/DDBJ whole genome shotgun (WGS) entry which is preliminary data.</text>
</comment>
<dbReference type="InterPro" id="IPR013655">
    <property type="entry name" value="PAS_fold_3"/>
</dbReference>
<dbReference type="InterPro" id="IPR052155">
    <property type="entry name" value="Biofilm_reg_signaling"/>
</dbReference>
<dbReference type="PROSITE" id="PS50883">
    <property type="entry name" value="EAL"/>
    <property type="match status" value="1"/>
</dbReference>
<dbReference type="SMART" id="SM00052">
    <property type="entry name" value="EAL"/>
    <property type="match status" value="1"/>
</dbReference>
<dbReference type="Pfam" id="PF01590">
    <property type="entry name" value="GAF"/>
    <property type="match status" value="1"/>
</dbReference>
<dbReference type="Gene3D" id="3.20.20.450">
    <property type="entry name" value="EAL domain"/>
    <property type="match status" value="1"/>
</dbReference>
<organism evidence="4 5">
    <name type="scientific">Murimonas intestini</name>
    <dbReference type="NCBI Taxonomy" id="1337051"/>
    <lineage>
        <taxon>Bacteria</taxon>
        <taxon>Bacillati</taxon>
        <taxon>Bacillota</taxon>
        <taxon>Clostridia</taxon>
        <taxon>Lachnospirales</taxon>
        <taxon>Lachnospiraceae</taxon>
        <taxon>Murimonas</taxon>
    </lineage>
</organism>
<feature type="domain" description="EAL" evidence="2">
    <location>
        <begin position="1036"/>
        <end position="1289"/>
    </location>
</feature>
<evidence type="ECO:0000313" key="4">
    <source>
        <dbReference type="EMBL" id="PWJ79383.1"/>
    </source>
</evidence>
<dbReference type="InterPro" id="IPR029016">
    <property type="entry name" value="GAF-like_dom_sf"/>
</dbReference>
<dbReference type="FunFam" id="3.30.70.270:FF:000001">
    <property type="entry name" value="Diguanylate cyclase domain protein"/>
    <property type="match status" value="1"/>
</dbReference>
<dbReference type="InterPro" id="IPR000700">
    <property type="entry name" value="PAS-assoc_C"/>
</dbReference>
<feature type="domain" description="GGDEF" evidence="3">
    <location>
        <begin position="910"/>
        <end position="1037"/>
    </location>
</feature>
<evidence type="ECO:0000259" key="1">
    <source>
        <dbReference type="PROSITE" id="PS50113"/>
    </source>
</evidence>
<dbReference type="RefSeq" id="WP_109624769.1">
    <property type="nucleotide sequence ID" value="NZ_JANKBI010000001.1"/>
</dbReference>
<dbReference type="Gene3D" id="3.30.450.20">
    <property type="entry name" value="PAS domain"/>
    <property type="match status" value="2"/>
</dbReference>
<reference evidence="4 5" key="1">
    <citation type="submission" date="2018-05" db="EMBL/GenBank/DDBJ databases">
        <authorList>
            <person name="Goeker M."/>
            <person name="Huntemann M."/>
            <person name="Clum A."/>
            <person name="Pillay M."/>
            <person name="Palaniappan K."/>
            <person name="Varghese N."/>
            <person name="Mikhailova N."/>
            <person name="Stamatis D."/>
            <person name="Reddy T."/>
            <person name="Daum C."/>
            <person name="Shapiro N."/>
            <person name="Ivanova N."/>
            <person name="Kyrpides N."/>
            <person name="Woyke T."/>
        </authorList>
    </citation>
    <scope>NUCLEOTIDE SEQUENCE [LARGE SCALE GENOMIC DNA]</scope>
    <source>
        <strain evidence="4 5">DSM 26524</strain>
    </source>
</reference>
<dbReference type="SUPFAM" id="SSF55781">
    <property type="entry name" value="GAF domain-like"/>
    <property type="match status" value="1"/>
</dbReference>
<dbReference type="InterPro" id="IPR000160">
    <property type="entry name" value="GGDEF_dom"/>
</dbReference>
<feature type="domain" description="PAC" evidence="1">
    <location>
        <begin position="211"/>
        <end position="263"/>
    </location>
</feature>
<dbReference type="PROSITE" id="PS50887">
    <property type="entry name" value="GGDEF"/>
    <property type="match status" value="2"/>
</dbReference>
<dbReference type="Gene3D" id="3.30.450.40">
    <property type="match status" value="1"/>
</dbReference>
<dbReference type="CDD" id="cd00130">
    <property type="entry name" value="PAS"/>
    <property type="match status" value="1"/>
</dbReference>
<dbReference type="Pfam" id="PF00990">
    <property type="entry name" value="GGDEF"/>
    <property type="match status" value="2"/>
</dbReference>
<proteinExistence type="predicted"/>
<dbReference type="PROSITE" id="PS50113">
    <property type="entry name" value="PAC"/>
    <property type="match status" value="1"/>
</dbReference>
<dbReference type="InterPro" id="IPR029787">
    <property type="entry name" value="Nucleotide_cyclase"/>
</dbReference>
<protein>
    <submittedName>
        <fullName evidence="4">PAS domain S-box-containing protein/diguanylate cyclase (GGDEF)-like protein</fullName>
    </submittedName>
</protein>
<dbReference type="Proteomes" id="UP000245412">
    <property type="component" value="Unassembled WGS sequence"/>
</dbReference>
<dbReference type="SMART" id="SM00086">
    <property type="entry name" value="PAC"/>
    <property type="match status" value="3"/>
</dbReference>
<dbReference type="SUPFAM" id="SSF55073">
    <property type="entry name" value="Nucleotide cyclase"/>
    <property type="match status" value="2"/>
</dbReference>
<dbReference type="Pfam" id="PF00563">
    <property type="entry name" value="EAL"/>
    <property type="match status" value="1"/>
</dbReference>
<evidence type="ECO:0000313" key="5">
    <source>
        <dbReference type="Proteomes" id="UP000245412"/>
    </source>
</evidence>
<dbReference type="NCBIfam" id="TIGR00229">
    <property type="entry name" value="sensory_box"/>
    <property type="match status" value="2"/>
</dbReference>
<dbReference type="NCBIfam" id="TIGR00254">
    <property type="entry name" value="GGDEF"/>
    <property type="match status" value="2"/>
</dbReference>
<dbReference type="InterPro" id="IPR035919">
    <property type="entry name" value="EAL_sf"/>
</dbReference>
<dbReference type="SUPFAM" id="SSF55785">
    <property type="entry name" value="PYP-like sensor domain (PAS domain)"/>
    <property type="match status" value="2"/>
</dbReference>
<dbReference type="SMART" id="SM00091">
    <property type="entry name" value="PAS"/>
    <property type="match status" value="3"/>
</dbReference>
<dbReference type="SUPFAM" id="SSF141868">
    <property type="entry name" value="EAL domain-like"/>
    <property type="match status" value="1"/>
</dbReference>
<dbReference type="CDD" id="cd01948">
    <property type="entry name" value="EAL"/>
    <property type="match status" value="1"/>
</dbReference>
<dbReference type="PANTHER" id="PTHR44757">
    <property type="entry name" value="DIGUANYLATE CYCLASE DGCP"/>
    <property type="match status" value="1"/>
</dbReference>
<dbReference type="InterPro" id="IPR043128">
    <property type="entry name" value="Rev_trsase/Diguanyl_cyclase"/>
</dbReference>
<dbReference type="PANTHER" id="PTHR44757:SF2">
    <property type="entry name" value="BIOFILM ARCHITECTURE MAINTENANCE PROTEIN MBAA"/>
    <property type="match status" value="1"/>
</dbReference>
<evidence type="ECO:0000259" key="3">
    <source>
        <dbReference type="PROSITE" id="PS50887"/>
    </source>
</evidence>
<sequence length="1289" mass="149653">MKKFESPDFELLDNIMIGGLCKVRLDDSFTLLAANDRFYNFYGYTPQEMQIELGNRLITVISRSDVDNIRKVTQNAFQNGRNYFEFEKHITRRDGRKVLLRTKGLFVVENNEVVMYCNVMDLTKYKNMQQQLNLDEQKLKIALSQTNNIIYDYDIKNRTLHMDRHASELFALPQCLENVPGSLIESGIIHEDNAAAFRMMFERINQGEAMASCIARVKIFDGTFSWFRHTLNLIYDKDGNAIDAVGILEDITRQKEAEISYVKEEQYRQAMLSDALYWAQVDLTTDTVEKFVDDKKLFAEAGQYKKYSVFVREMGSRRVHIEEREKYWETFKPEALKRAFEEGKKEINFENRRADEMGNFIWFVSTAYLLQDPLTGELKGLVCLKDINDKKRRELELKYESQMDMLTGVYNKKTTENVISDYLKSDAGRTGEHAFLIVDIDDFKKINDKYGHLHGDRMLREIAEQLKRSFRKKDVVGRIGGDEFVVFMRGILDGRAAEESARKVCELFREKYHGNEDISCSIGVAYYPKDGSTYEELYKKSDIALYEAKNSGKNTSLVYSEKESGNEWIPPVISEIDTHTVMAEEGAVEISEEAFLIADAIEEQIYLSDPETYEILFMNQYLCRQLDISRDGYKGKPCYKILQGMDEPCPFCTNDRLSFDRIYSWEHMNQRIGRALMMKDKLVMYHGKKARLEYAVDITEKNAVSAELAHQLEAGNMLLECVRRMVGSKDLRETMYAMLETISSLYNTDRAYVFEYKNRRGILKSMQEICKPGVEPRMAKGMDENAFNSTFWMEHLDETGIISVKDVESLRLPYTDEYKNMWKYRVRSFYAVPVRNQGEVSGFLVLENPETSYQNTSLLESIVYFTENVISNKILTEKFEYMSYHDGLTDLLNRNGYVRLLDRIKNTPVKSVGVLTININGLKELNENFGHKKGDEAVKDHASAFRKFFAEDQVFRLSGDEFVIIWINCTEEVFRLRTREMEAAIDELDYYGASVGVVWSELDPDIPELLRKADELMLAAKQRYYDHKRHKSRHMETKNLQALLKELKEGHFMLYLQPKVDIKTGAVVSAEALSRYYTEKTGLITPGRFIPILESERIIRYLDLFIVEEVCRMLRQWIDEGFKVCPISLNISRITLLEEKLADTLHMILSKYNIPTNLVDVEVTETIGQMDQNTLIGVGKELKQSGFHVHLDDFGAKYSNTMLLALFQFDVLKLDKSLVNDLVNNKKNQIIVRHIFDMCRELGLSVVAEGVEELEQRNLLETLGCRYIQGFLYGKPVPVEDFRESYLHK</sequence>
<feature type="domain" description="GGDEF" evidence="3">
    <location>
        <begin position="431"/>
        <end position="561"/>
    </location>
</feature>
<dbReference type="InterPro" id="IPR035965">
    <property type="entry name" value="PAS-like_dom_sf"/>
</dbReference>
<dbReference type="InterPro" id="IPR000014">
    <property type="entry name" value="PAS"/>
</dbReference>
<dbReference type="InterPro" id="IPR001610">
    <property type="entry name" value="PAC"/>
</dbReference>
<name>A0AB73TBQ6_9FIRM</name>
<dbReference type="InterPro" id="IPR001633">
    <property type="entry name" value="EAL_dom"/>
</dbReference>
<evidence type="ECO:0000259" key="2">
    <source>
        <dbReference type="PROSITE" id="PS50883"/>
    </source>
</evidence>